<evidence type="ECO:0000256" key="11">
    <source>
        <dbReference type="ARBA" id="ARBA00023237"/>
    </source>
</evidence>
<evidence type="ECO:0000256" key="8">
    <source>
        <dbReference type="ARBA" id="ARBA00023136"/>
    </source>
</evidence>
<dbReference type="RefSeq" id="WP_268075802.1">
    <property type="nucleotide sequence ID" value="NZ_CP109965.1"/>
</dbReference>
<evidence type="ECO:0000313" key="14">
    <source>
        <dbReference type="Proteomes" id="UP001163726"/>
    </source>
</evidence>
<evidence type="ECO:0000313" key="13">
    <source>
        <dbReference type="EMBL" id="WAJ71326.1"/>
    </source>
</evidence>
<sequence length="197" mass="22301">MKAFSTLNRLTLLIFVIFIQACSSLSPVDLSKIEHANQIQNYTIKGKIAFKTTQQAKSATFYWQQKSSDYHIKLSTYLGIQLADIKGTTNYIEIDADGANYQSNDPQGLIAKQIGWKLPIQHLSNWVKGVHNGVVINTHDNGLAKKVLVRTSSTQEWTITYLSYQTLGHLKLPQKIKCETPTLTVILQINQWDHINQ</sequence>
<dbReference type="InterPro" id="IPR029046">
    <property type="entry name" value="LolA/LolB/LppX"/>
</dbReference>
<dbReference type="CDD" id="cd16326">
    <property type="entry name" value="LolB"/>
    <property type="match status" value="1"/>
</dbReference>
<dbReference type="Proteomes" id="UP001163726">
    <property type="component" value="Chromosome"/>
</dbReference>
<keyword evidence="8" id="KW-0472">Membrane</keyword>
<keyword evidence="5" id="KW-0813">Transport</keyword>
<evidence type="ECO:0000256" key="6">
    <source>
        <dbReference type="ARBA" id="ARBA00022729"/>
    </source>
</evidence>
<evidence type="ECO:0000256" key="1">
    <source>
        <dbReference type="ARBA" id="ARBA00004459"/>
    </source>
</evidence>
<dbReference type="InterPro" id="IPR004565">
    <property type="entry name" value="OM_lipoprot_LolB"/>
</dbReference>
<dbReference type="Pfam" id="PF03550">
    <property type="entry name" value="LolB"/>
    <property type="match status" value="1"/>
</dbReference>
<comment type="subcellular location">
    <subcellularLocation>
        <location evidence="1">Cell outer membrane</location>
        <topology evidence="1">Lipid-anchor</topology>
    </subcellularLocation>
</comment>
<dbReference type="EMBL" id="CP109965">
    <property type="protein sequence ID" value="WAJ71326.1"/>
    <property type="molecule type" value="Genomic_DNA"/>
</dbReference>
<comment type="similarity">
    <text evidence="2">Belongs to the LolB family.</text>
</comment>
<evidence type="ECO:0000256" key="3">
    <source>
        <dbReference type="ARBA" id="ARBA00011245"/>
    </source>
</evidence>
<keyword evidence="9" id="KW-0564">Palmitate</keyword>
<organism evidence="13 14">
    <name type="scientific">Catenovulum adriaticum</name>
    <dbReference type="NCBI Taxonomy" id="2984846"/>
    <lineage>
        <taxon>Bacteria</taxon>
        <taxon>Pseudomonadati</taxon>
        <taxon>Pseudomonadota</taxon>
        <taxon>Gammaproteobacteria</taxon>
        <taxon>Alteromonadales</taxon>
        <taxon>Alteromonadaceae</taxon>
        <taxon>Catenovulum</taxon>
    </lineage>
</organism>
<proteinExistence type="inferred from homology"/>
<gene>
    <name evidence="13" type="primary">lolB</name>
    <name evidence="13" type="ORF">OLW01_05880</name>
</gene>
<dbReference type="NCBIfam" id="TIGR00548">
    <property type="entry name" value="lolB"/>
    <property type="match status" value="1"/>
</dbReference>
<name>A0ABY7ARM7_9ALTE</name>
<evidence type="ECO:0000256" key="7">
    <source>
        <dbReference type="ARBA" id="ARBA00022927"/>
    </source>
</evidence>
<evidence type="ECO:0000256" key="2">
    <source>
        <dbReference type="ARBA" id="ARBA00009696"/>
    </source>
</evidence>
<keyword evidence="6" id="KW-0732">Signal</keyword>
<keyword evidence="14" id="KW-1185">Reference proteome</keyword>
<evidence type="ECO:0000256" key="4">
    <source>
        <dbReference type="ARBA" id="ARBA00016202"/>
    </source>
</evidence>
<evidence type="ECO:0000256" key="10">
    <source>
        <dbReference type="ARBA" id="ARBA00023186"/>
    </source>
</evidence>
<reference evidence="13" key="1">
    <citation type="submission" date="2022-10" db="EMBL/GenBank/DDBJ databases">
        <title>Catenovulum adriacola sp. nov. isolated in the Harbour of Susak.</title>
        <authorList>
            <person name="Schoch T."/>
            <person name="Reich S.J."/>
            <person name="Stoeferle S."/>
            <person name="Flaiz M."/>
            <person name="Kazda M."/>
            <person name="Riedel C.U."/>
            <person name="Duerre P."/>
        </authorList>
    </citation>
    <scope>NUCLEOTIDE SEQUENCE</scope>
    <source>
        <strain evidence="13">TS8</strain>
    </source>
</reference>
<accession>A0ABY7ARM7</accession>
<keyword evidence="10" id="KW-0143">Chaperone</keyword>
<protein>
    <recommendedName>
        <fullName evidence="4">Outer-membrane lipoprotein LolB</fullName>
    </recommendedName>
</protein>
<keyword evidence="7" id="KW-0653">Protein transport</keyword>
<dbReference type="PROSITE" id="PS51257">
    <property type="entry name" value="PROKAR_LIPOPROTEIN"/>
    <property type="match status" value="1"/>
</dbReference>
<keyword evidence="12 13" id="KW-0449">Lipoprotein</keyword>
<dbReference type="SUPFAM" id="SSF89392">
    <property type="entry name" value="Prokaryotic lipoproteins and lipoprotein localization factors"/>
    <property type="match status" value="1"/>
</dbReference>
<evidence type="ECO:0000256" key="9">
    <source>
        <dbReference type="ARBA" id="ARBA00023139"/>
    </source>
</evidence>
<dbReference type="Gene3D" id="2.50.20.10">
    <property type="entry name" value="Lipoprotein localisation LolA/LolB/LppX"/>
    <property type="match status" value="1"/>
</dbReference>
<evidence type="ECO:0000256" key="12">
    <source>
        <dbReference type="ARBA" id="ARBA00023288"/>
    </source>
</evidence>
<keyword evidence="11" id="KW-0998">Cell outer membrane</keyword>
<comment type="subunit">
    <text evidence="3">Monomer.</text>
</comment>
<evidence type="ECO:0000256" key="5">
    <source>
        <dbReference type="ARBA" id="ARBA00022448"/>
    </source>
</evidence>